<dbReference type="GO" id="GO:0016740">
    <property type="term" value="F:transferase activity"/>
    <property type="evidence" value="ECO:0007669"/>
    <property type="project" value="UniProtKB-KW"/>
</dbReference>
<evidence type="ECO:0000313" key="2">
    <source>
        <dbReference type="Proteomes" id="UP000319792"/>
    </source>
</evidence>
<organism evidence="1 2">
    <name type="scientific">Tsukamurella sputi</name>
    <dbReference type="NCBI Taxonomy" id="2591848"/>
    <lineage>
        <taxon>Bacteria</taxon>
        <taxon>Bacillati</taxon>
        <taxon>Actinomycetota</taxon>
        <taxon>Actinomycetes</taxon>
        <taxon>Mycobacteriales</taxon>
        <taxon>Tsukamurellaceae</taxon>
        <taxon>Tsukamurella</taxon>
    </lineage>
</organism>
<reference evidence="1 2" key="1">
    <citation type="submission" date="2019-06" db="EMBL/GenBank/DDBJ databases">
        <authorList>
            <person name="Teng J.L.L."/>
            <person name="Lee H.H."/>
            <person name="Lau S.K.P."/>
            <person name="Woo P.C.Y."/>
        </authorList>
    </citation>
    <scope>NUCLEOTIDE SEQUENCE [LARGE SCALE GENOMIC DNA]</scope>
    <source>
        <strain evidence="1 2">HKU70</strain>
    </source>
</reference>
<sequence>MTQSQRRRLQLRTVGNQHRIRGRHGYLWISTPRLQELIQALADGEYNRTFTTHLHGYRIASGDYTLRLDHDELQDLLEALINRAETPTTAYSTQSETPCN</sequence>
<accession>A0A5C5RFQ5</accession>
<comment type="caution">
    <text evidence="1">The sequence shown here is derived from an EMBL/GenBank/DDBJ whole genome shotgun (WGS) entry which is preliminary data.</text>
</comment>
<dbReference type="Proteomes" id="UP000319792">
    <property type="component" value="Unassembled WGS sequence"/>
</dbReference>
<name>A0A5C5RFQ5_9ACTN</name>
<keyword evidence="2" id="KW-1185">Reference proteome</keyword>
<proteinExistence type="predicted"/>
<evidence type="ECO:0000313" key="1">
    <source>
        <dbReference type="EMBL" id="TWS21817.1"/>
    </source>
</evidence>
<protein>
    <submittedName>
        <fullName evidence="1">Glycosyltransferase family 2 protein</fullName>
    </submittedName>
</protein>
<dbReference type="RefSeq" id="WP_146437692.1">
    <property type="nucleotide sequence ID" value="NZ_VIGV01000015.1"/>
</dbReference>
<dbReference type="AlphaFoldDB" id="A0A5C5RFQ5"/>
<dbReference type="EMBL" id="VIGV01000015">
    <property type="protein sequence ID" value="TWS21817.1"/>
    <property type="molecule type" value="Genomic_DNA"/>
</dbReference>
<gene>
    <name evidence="1" type="ORF">FK268_22515</name>
</gene>
<keyword evidence="1" id="KW-0808">Transferase</keyword>
<reference evidence="1 2" key="2">
    <citation type="submission" date="2019-08" db="EMBL/GenBank/DDBJ databases">
        <title>Tsukamurella conjunctivitidis sp. nov., Tsukamurella assacharolytica sp. nov. and Tsukamurella sputae sp. nov. isolated from patients with conjunctivitis, bacteraemia (lymphoma) and respiratory infection (sputum) in Hong Kong.</title>
        <authorList>
            <person name="Fok K.M.N."/>
            <person name="Fong J.Y.H."/>
        </authorList>
    </citation>
    <scope>NUCLEOTIDE SEQUENCE [LARGE SCALE GENOMIC DNA]</scope>
    <source>
        <strain evidence="1 2">HKU70</strain>
    </source>
</reference>